<sequence>MLSTLDARDDVVVSDVHALAHDKGCDAILQSFMQHFCNGSVSANTTDFLQSLFLFTSKAKTPTYASVARLDTSRNNG</sequence>
<organism evidence="1 2">
    <name type="scientific">Paraburkholderia piptadeniae</name>
    <dbReference type="NCBI Taxonomy" id="1701573"/>
    <lineage>
        <taxon>Bacteria</taxon>
        <taxon>Pseudomonadati</taxon>
        <taxon>Pseudomonadota</taxon>
        <taxon>Betaproteobacteria</taxon>
        <taxon>Burkholderiales</taxon>
        <taxon>Burkholderiaceae</taxon>
        <taxon>Paraburkholderia</taxon>
    </lineage>
</organism>
<protein>
    <submittedName>
        <fullName evidence="1">Uncharacterized protein</fullName>
    </submittedName>
</protein>
<name>A0A1N7RSS0_9BURK</name>
<dbReference type="Proteomes" id="UP000195569">
    <property type="component" value="Unassembled WGS sequence"/>
</dbReference>
<evidence type="ECO:0000313" key="1">
    <source>
        <dbReference type="EMBL" id="SIT38129.1"/>
    </source>
</evidence>
<dbReference type="EMBL" id="CYGY02000016">
    <property type="protein sequence ID" value="SIT38129.1"/>
    <property type="molecule type" value="Genomic_DNA"/>
</dbReference>
<evidence type="ECO:0000313" key="2">
    <source>
        <dbReference type="Proteomes" id="UP000195569"/>
    </source>
</evidence>
<comment type="caution">
    <text evidence="1">The sequence shown here is derived from an EMBL/GenBank/DDBJ whole genome shotgun (WGS) entry which is preliminary data.</text>
</comment>
<proteinExistence type="predicted"/>
<gene>
    <name evidence="1" type="ORF">BN2476_160043</name>
</gene>
<keyword evidence="2" id="KW-1185">Reference proteome</keyword>
<dbReference type="AlphaFoldDB" id="A0A1N7RSS0"/>
<accession>A0A1N7RSS0</accession>
<reference evidence="1" key="1">
    <citation type="submission" date="2016-12" db="EMBL/GenBank/DDBJ databases">
        <authorList>
            <person name="Moulin L."/>
        </authorList>
    </citation>
    <scope>NUCLEOTIDE SEQUENCE [LARGE SCALE GENOMIC DNA]</scope>
    <source>
        <strain evidence="1">STM 7183</strain>
    </source>
</reference>